<organism evidence="2 3">
    <name type="scientific">Bosea spartocytisi</name>
    <dbReference type="NCBI Taxonomy" id="2773451"/>
    <lineage>
        <taxon>Bacteria</taxon>
        <taxon>Pseudomonadati</taxon>
        <taxon>Pseudomonadota</taxon>
        <taxon>Alphaproteobacteria</taxon>
        <taxon>Hyphomicrobiales</taxon>
        <taxon>Boseaceae</taxon>
        <taxon>Bosea</taxon>
    </lineage>
</organism>
<proteinExistence type="predicted"/>
<gene>
    <name evidence="2" type="ORF">IED13_10900</name>
</gene>
<dbReference type="EMBL" id="JACXWY010000005">
    <property type="protein sequence ID" value="MBD3846207.1"/>
    <property type="molecule type" value="Genomic_DNA"/>
</dbReference>
<dbReference type="Proteomes" id="UP000619295">
    <property type="component" value="Unassembled WGS sequence"/>
</dbReference>
<evidence type="ECO:0000313" key="3">
    <source>
        <dbReference type="Proteomes" id="UP000619295"/>
    </source>
</evidence>
<reference evidence="2" key="1">
    <citation type="submission" date="2020-09" db="EMBL/GenBank/DDBJ databases">
        <title>Bosea spartocytisi sp. nov. a root nodule endophyte of Spartocytisus supranubius in the high mountain ecosystem fo the Teide National Park (Canary Islands, Spain).</title>
        <authorList>
            <person name="Pulido-Suarez L."/>
            <person name="Peix A."/>
            <person name="Igual J.M."/>
            <person name="Socas-Perez N."/>
            <person name="Velazquez E."/>
            <person name="Flores-Felix J.D."/>
            <person name="Leon-Barrios M."/>
        </authorList>
    </citation>
    <scope>NUCLEOTIDE SEQUENCE</scope>
    <source>
        <strain evidence="2">SSUT16</strain>
    </source>
</reference>
<feature type="compositionally biased region" description="Gly residues" evidence="1">
    <location>
        <begin position="51"/>
        <end position="68"/>
    </location>
</feature>
<sequence>MPPHRHLSPSRRELRALRLRLLRLRDELGLIRRDHWHRKYNPNQPRVPSGNAGGGQWTSGGGGSGGSGSENPAFPDGVAVEGEAGWSSLGEGWNEDGSVFEQAVTDGQGTTIQSEYAASRAAGFDERQTVIRPDGNTISFETTDKVQSIRFGGPDGELVTRTIWTPSGPEPDATVQPAFAPLIAAPTIITGGAILFNWMSPLNGSDGQQAIMGFNARDYQLGDSTSGTFDLTYSGRITEEQAELACRRLPDVRELADRAANAAGSPDLYPSRTVYGTDVHTRFAQYIKDLNDLKFRAERSFLKEQIEGVDNQKVPYGYPRSIRVDAYEYRDDGTLCVYDLKTGKAGLADRRADILANAIKLGFNSVRRVIVMEVRPRQ</sequence>
<comment type="caution">
    <text evidence="2">The sequence shown here is derived from an EMBL/GenBank/DDBJ whole genome shotgun (WGS) entry which is preliminary data.</text>
</comment>
<accession>A0A927I0C8</accession>
<feature type="region of interest" description="Disordered" evidence="1">
    <location>
        <begin position="39"/>
        <end position="80"/>
    </location>
</feature>
<dbReference type="RefSeq" id="WP_191124195.1">
    <property type="nucleotide sequence ID" value="NZ_JACXWY010000005.1"/>
</dbReference>
<evidence type="ECO:0000256" key="1">
    <source>
        <dbReference type="SAM" id="MobiDB-lite"/>
    </source>
</evidence>
<name>A0A927I0C8_9HYPH</name>
<keyword evidence="3" id="KW-1185">Reference proteome</keyword>
<dbReference type="AlphaFoldDB" id="A0A927I0C8"/>
<protein>
    <submittedName>
        <fullName evidence="2">Uncharacterized protein</fullName>
    </submittedName>
</protein>
<evidence type="ECO:0000313" key="2">
    <source>
        <dbReference type="EMBL" id="MBD3846207.1"/>
    </source>
</evidence>